<dbReference type="AlphaFoldDB" id="A0A8H7SIK2"/>
<name>A0A8H7SIK2_9FUNG</name>
<evidence type="ECO:0000313" key="2">
    <source>
        <dbReference type="Proteomes" id="UP000613177"/>
    </source>
</evidence>
<reference evidence="1" key="1">
    <citation type="submission" date="2021-01" db="EMBL/GenBank/DDBJ databases">
        <title>Metabolic potential, ecology and presence of endohyphal bacteria is reflected in genomic diversity of Mucoromycotina.</title>
        <authorList>
            <person name="Muszewska A."/>
            <person name="Okrasinska A."/>
            <person name="Steczkiewicz K."/>
            <person name="Drgas O."/>
            <person name="Orlowska M."/>
            <person name="Perlinska-Lenart U."/>
            <person name="Aleksandrzak-Piekarczyk T."/>
            <person name="Szatraj K."/>
            <person name="Zielenkiewicz U."/>
            <person name="Pilsyk S."/>
            <person name="Malc E."/>
            <person name="Mieczkowski P."/>
            <person name="Kruszewska J.S."/>
            <person name="Biernat P."/>
            <person name="Pawlowska J."/>
        </authorList>
    </citation>
    <scope>NUCLEOTIDE SEQUENCE</scope>
    <source>
        <strain evidence="1">WA0000018081</strain>
    </source>
</reference>
<accession>A0A8H7SIK2</accession>
<dbReference type="EMBL" id="JAEPRE010000249">
    <property type="protein sequence ID" value="KAG2229721.1"/>
    <property type="molecule type" value="Genomic_DNA"/>
</dbReference>
<comment type="caution">
    <text evidence="1">The sequence shown here is derived from an EMBL/GenBank/DDBJ whole genome shotgun (WGS) entry which is preliminary data.</text>
</comment>
<protein>
    <submittedName>
        <fullName evidence="1">Uncharacterized protein</fullName>
    </submittedName>
</protein>
<dbReference type="Proteomes" id="UP000613177">
    <property type="component" value="Unassembled WGS sequence"/>
</dbReference>
<keyword evidence="2" id="KW-1185">Reference proteome</keyword>
<proteinExistence type="predicted"/>
<evidence type="ECO:0000313" key="1">
    <source>
        <dbReference type="EMBL" id="KAG2229721.1"/>
    </source>
</evidence>
<organism evidence="1 2">
    <name type="scientific">Thamnidium elegans</name>
    <dbReference type="NCBI Taxonomy" id="101142"/>
    <lineage>
        <taxon>Eukaryota</taxon>
        <taxon>Fungi</taxon>
        <taxon>Fungi incertae sedis</taxon>
        <taxon>Mucoromycota</taxon>
        <taxon>Mucoromycotina</taxon>
        <taxon>Mucoromycetes</taxon>
        <taxon>Mucorales</taxon>
        <taxon>Mucorineae</taxon>
        <taxon>Mucoraceae</taxon>
        <taxon>Thamnidium</taxon>
    </lineage>
</organism>
<gene>
    <name evidence="1" type="ORF">INT48_006426</name>
</gene>
<sequence>MSPSKENIEEEINSTSERTRQRVRQFVQILFEKEAQDRVTVLKGSLLDDQGSAATTAILQKEQDRIFVNNCSESVGTIFKNKAVTLRPDYHSLDSDGNAIVILGLNSILDLWYPTAQAKLFKRNQ</sequence>